<dbReference type="Pfam" id="PF01661">
    <property type="entry name" value="Macro"/>
    <property type="match status" value="1"/>
</dbReference>
<name>A0A561VSA7_ACTTI</name>
<dbReference type="InterPro" id="IPR043472">
    <property type="entry name" value="Macro_dom-like"/>
</dbReference>
<dbReference type="GO" id="GO:0140291">
    <property type="term" value="P:peptidyl-glutamate ADP-deribosylation"/>
    <property type="evidence" value="ECO:0007669"/>
    <property type="project" value="TreeGrafter"/>
</dbReference>
<evidence type="ECO:0000259" key="2">
    <source>
        <dbReference type="PROSITE" id="PS51154"/>
    </source>
</evidence>
<dbReference type="PANTHER" id="PTHR12521">
    <property type="entry name" value="PROTEIN C6ORF130"/>
    <property type="match status" value="1"/>
</dbReference>
<dbReference type="Gene3D" id="3.40.220.10">
    <property type="entry name" value="Leucine Aminopeptidase, subunit E, domain 1"/>
    <property type="match status" value="1"/>
</dbReference>
<sequence length="338" mass="36717">MTGDFVLAGTGSRSLRTAPRHVQVEAMDRCMDAVARRLSKHGSRLVVMSGAAEGWDELLARVAIRLGIRLWLALPNKGYAQYYWGKASVLERNRLPEFAEIAAAAWKATYVMEQIHGTTALKVDGLHANFWRNQFMVDNADDFVVWDPASRGTAHCVAAIRKAGKWRDDMVIGPGAAMQAVEHRTGDLLASQLPAIAHGVNCRGIMGAGIARQIRNRWTHLYDSYRTACRTGHLTIGGMHVWQTPDGMTVYNLATQDRPGPHARIDAVQHAVAGMLADAEQRGITAIGLPQIAAGIGGLRWPDVESVLTTAATGSPVRLIFYSLGPAAAQLPLDLADR</sequence>
<comment type="caution">
    <text evidence="3">The sequence shown here is derived from an EMBL/GenBank/DDBJ whole genome shotgun (WGS) entry which is preliminary data.</text>
</comment>
<dbReference type="AlphaFoldDB" id="A0A561VSA7"/>
<dbReference type="PROSITE" id="PS51154">
    <property type="entry name" value="MACRO"/>
    <property type="match status" value="1"/>
</dbReference>
<dbReference type="SUPFAM" id="SSF102405">
    <property type="entry name" value="MCP/YpsA-like"/>
    <property type="match status" value="1"/>
</dbReference>
<dbReference type="EMBL" id="VIWY01000004">
    <property type="protein sequence ID" value="TWG14507.1"/>
    <property type="molecule type" value="Genomic_DNA"/>
</dbReference>
<dbReference type="SMART" id="SM00506">
    <property type="entry name" value="A1pp"/>
    <property type="match status" value="1"/>
</dbReference>
<keyword evidence="4" id="KW-1185">Reference proteome</keyword>
<dbReference type="RefSeq" id="WP_203723877.1">
    <property type="nucleotide sequence ID" value="NZ_BOMX01000183.1"/>
</dbReference>
<proteinExistence type="predicted"/>
<reference evidence="3 4" key="1">
    <citation type="submission" date="2019-06" db="EMBL/GenBank/DDBJ databases">
        <title>Sequencing the genomes of 1000 actinobacteria strains.</title>
        <authorList>
            <person name="Klenk H.-P."/>
        </authorList>
    </citation>
    <scope>NUCLEOTIDE SEQUENCE [LARGE SCALE GENOMIC DNA]</scope>
    <source>
        <strain evidence="3 4">DSM 43866</strain>
    </source>
</reference>
<gene>
    <name evidence="3" type="ORF">FHX34_104807</name>
</gene>
<protein>
    <submittedName>
        <fullName evidence="3">O-acetyl-ADP-ribose deacetylase (Regulator of RNase III)</fullName>
    </submittedName>
</protein>
<dbReference type="Gene3D" id="3.40.50.450">
    <property type="match status" value="1"/>
</dbReference>
<accession>A0A561VSA7</accession>
<dbReference type="InterPro" id="IPR002589">
    <property type="entry name" value="Macro_dom"/>
</dbReference>
<evidence type="ECO:0000313" key="3">
    <source>
        <dbReference type="EMBL" id="TWG14507.1"/>
    </source>
</evidence>
<organism evidence="3 4">
    <name type="scientific">Actinoplanes teichomyceticus</name>
    <dbReference type="NCBI Taxonomy" id="1867"/>
    <lineage>
        <taxon>Bacteria</taxon>
        <taxon>Bacillati</taxon>
        <taxon>Actinomycetota</taxon>
        <taxon>Actinomycetes</taxon>
        <taxon>Micromonosporales</taxon>
        <taxon>Micromonosporaceae</taxon>
        <taxon>Actinoplanes</taxon>
    </lineage>
</organism>
<comment type="catalytic activity">
    <reaction evidence="1">
        <text>an N-(ADP-alpha-D-ribosyl)-thymidine in DNA + H2O = a thymidine in DNA + ADP-D-ribose</text>
        <dbReference type="Rhea" id="RHEA:71655"/>
        <dbReference type="Rhea" id="RHEA-COMP:13556"/>
        <dbReference type="Rhea" id="RHEA-COMP:18051"/>
        <dbReference type="ChEBI" id="CHEBI:15377"/>
        <dbReference type="ChEBI" id="CHEBI:57967"/>
        <dbReference type="ChEBI" id="CHEBI:137386"/>
        <dbReference type="ChEBI" id="CHEBI:191199"/>
    </reaction>
    <physiologicalReaction direction="left-to-right" evidence="1">
        <dbReference type="Rhea" id="RHEA:71656"/>
    </physiologicalReaction>
</comment>
<evidence type="ECO:0000256" key="1">
    <source>
        <dbReference type="ARBA" id="ARBA00035885"/>
    </source>
</evidence>
<dbReference type="InterPro" id="IPR050892">
    <property type="entry name" value="ADP-ribose_metab_enzymes"/>
</dbReference>
<dbReference type="Proteomes" id="UP000320239">
    <property type="component" value="Unassembled WGS sequence"/>
</dbReference>
<dbReference type="PANTHER" id="PTHR12521:SF0">
    <property type="entry name" value="ADP-RIBOSE GLYCOHYDROLASE OARD1"/>
    <property type="match status" value="1"/>
</dbReference>
<evidence type="ECO:0000313" key="4">
    <source>
        <dbReference type="Proteomes" id="UP000320239"/>
    </source>
</evidence>
<dbReference type="SUPFAM" id="SSF52949">
    <property type="entry name" value="Macro domain-like"/>
    <property type="match status" value="1"/>
</dbReference>
<feature type="domain" description="Macro" evidence="2">
    <location>
        <begin position="168"/>
        <end position="338"/>
    </location>
</feature>